<dbReference type="EMBL" id="NIDN02000126">
    <property type="protein sequence ID" value="RLL96047.1"/>
    <property type="molecule type" value="Genomic_DNA"/>
</dbReference>
<dbReference type="InterPro" id="IPR058664">
    <property type="entry name" value="ARB_00930-like_C"/>
</dbReference>
<evidence type="ECO:0000313" key="3">
    <source>
        <dbReference type="EMBL" id="RLL96047.1"/>
    </source>
</evidence>
<organism evidence="3 4">
    <name type="scientific">Aspergillus turcosus</name>
    <dbReference type="NCBI Taxonomy" id="1245748"/>
    <lineage>
        <taxon>Eukaryota</taxon>
        <taxon>Fungi</taxon>
        <taxon>Dikarya</taxon>
        <taxon>Ascomycota</taxon>
        <taxon>Pezizomycotina</taxon>
        <taxon>Eurotiomycetes</taxon>
        <taxon>Eurotiomycetidae</taxon>
        <taxon>Eurotiales</taxon>
        <taxon>Aspergillaceae</taxon>
        <taxon>Aspergillus</taxon>
        <taxon>Aspergillus subgen. Fumigati</taxon>
    </lineage>
</organism>
<dbReference type="OrthoDB" id="10250282at2759"/>
<dbReference type="STRING" id="1245748.A0A3R7JEL6"/>
<dbReference type="InterPro" id="IPR051478">
    <property type="entry name" value="Beta-lactamase-like_AB/R"/>
</dbReference>
<evidence type="ECO:0000259" key="1">
    <source>
        <dbReference type="Pfam" id="PF00144"/>
    </source>
</evidence>
<feature type="domain" description="Beta-lactamase-related" evidence="1">
    <location>
        <begin position="125"/>
        <end position="450"/>
    </location>
</feature>
<dbReference type="Proteomes" id="UP000215289">
    <property type="component" value="Unassembled WGS sequence"/>
</dbReference>
<gene>
    <name evidence="3" type="ORF">CFD26_101323</name>
</gene>
<evidence type="ECO:0000313" key="4">
    <source>
        <dbReference type="Proteomes" id="UP000215289"/>
    </source>
</evidence>
<dbReference type="PANTHER" id="PTHR22935:SF97">
    <property type="entry name" value="BETA-LACTAMASE-RELATED DOMAIN-CONTAINING PROTEIN"/>
    <property type="match status" value="1"/>
</dbReference>
<protein>
    <submittedName>
        <fullName evidence="3">Uncharacterized protein</fullName>
    </submittedName>
</protein>
<accession>A0A3R7JEL6</accession>
<keyword evidence="4" id="KW-1185">Reference proteome</keyword>
<dbReference type="Pfam" id="PF26335">
    <property type="entry name" value="ARB_00930_C"/>
    <property type="match status" value="1"/>
</dbReference>
<dbReference type="PANTHER" id="PTHR22935">
    <property type="entry name" value="PENICILLIN-BINDING PROTEIN"/>
    <property type="match status" value="1"/>
</dbReference>
<reference evidence="3 4" key="1">
    <citation type="submission" date="2018-08" db="EMBL/GenBank/DDBJ databases">
        <title>Draft genome sequences of two Aspergillus turcosus clinical strains isolated from bronchoalveolar lavage fluid: one azole-susceptible and the other azole-resistant.</title>
        <authorList>
            <person name="Parent-Michaud M."/>
            <person name="Dufresne P.J."/>
            <person name="Fournier E."/>
            <person name="Martineau C."/>
            <person name="Moreira S."/>
            <person name="Perkins V."/>
            <person name="De Repentigny L."/>
            <person name="Dufresne S.F."/>
        </authorList>
    </citation>
    <scope>NUCLEOTIDE SEQUENCE [LARGE SCALE GENOMIC DNA]</scope>
    <source>
        <strain evidence="3">HMR AF 1038</strain>
    </source>
</reference>
<dbReference type="AlphaFoldDB" id="A0A3R7JEL6"/>
<feature type="domain" description="Beta-lactamase-like ARB-00930-like C-terminal" evidence="2">
    <location>
        <begin position="459"/>
        <end position="585"/>
    </location>
</feature>
<proteinExistence type="predicted"/>
<dbReference type="InterPro" id="IPR012338">
    <property type="entry name" value="Beta-lactam/transpept-like"/>
</dbReference>
<name>A0A3R7JEL6_9EURO</name>
<sequence length="674" mass="74202">MTVVTHDNMCLHMLMSMDKKPYMDINMVGSSIIKELKEVATVNMIVTDNMKYASQDQTSSHLVQYLIQPRSLVDLAEAAVPPHTCSTRRKLYSISVQIFAASDAEPLLLYSYTADSINATLGVDKVDENTVFRIGSVSKIWTILLFLIEKGFSPFQEPIANYIPELSAAVRELCYNSTKRTDKTDFVQWDEVTIGELASQLAGIARDYGVGDLAQDGSALEQLGFPALPGSEIPPCGIAQPCSRTRTYPTSPEFFNGLLQSHPIVPTSSTPVYSNAAFQILAYALETIAGQDYQNILEDRLIKPIGLTQSFYSTPSMKYGVIPDYMGEYYWDLQLGDETPVGGLYSSARDMAAVGRAILNKTLLPPAVTRRWMKPATHTSSLNYAVGAPWEILSFDYSRVIDLYTKSGDIGVYSATLVLSPDHDVGFTVLAAGNNTHESVVLTSDLIAAALIPALEQSAKDQARQRFAGTYALKHGYNSSITITTDEGPGLKVTSWISNSTNMFATIMDLEGLTDLSLVSVRLYPTGLKSPGQISFRAVIQQLPTSDGIGPFTSSCITWFTVDLLVYGNVGLDEFVFELNEKGDAGDDGTWKTVHELQVNPSDPSKVEQLARKDARNQNAIFYNKNLRKLTPAQCFKATIEDETNVENKIFMKFNGELVKDKVMIFFNKLGCVV</sequence>
<dbReference type="SUPFAM" id="SSF56601">
    <property type="entry name" value="beta-lactamase/transpeptidase-like"/>
    <property type="match status" value="1"/>
</dbReference>
<dbReference type="InterPro" id="IPR001466">
    <property type="entry name" value="Beta-lactam-related"/>
</dbReference>
<evidence type="ECO:0000259" key="2">
    <source>
        <dbReference type="Pfam" id="PF26335"/>
    </source>
</evidence>
<dbReference type="Pfam" id="PF00144">
    <property type="entry name" value="Beta-lactamase"/>
    <property type="match status" value="1"/>
</dbReference>
<dbReference type="Gene3D" id="3.40.710.10">
    <property type="entry name" value="DD-peptidase/beta-lactamase superfamily"/>
    <property type="match status" value="1"/>
</dbReference>
<comment type="caution">
    <text evidence="3">The sequence shown here is derived from an EMBL/GenBank/DDBJ whole genome shotgun (WGS) entry which is preliminary data.</text>
</comment>